<dbReference type="AlphaFoldDB" id="A0A9W4B9W3"/>
<dbReference type="KEGG" id="mgau:MGALJ_33940"/>
<dbReference type="InterPro" id="IPR051207">
    <property type="entry name" value="ComplexI_NDUFA9_subunit"/>
</dbReference>
<dbReference type="Proteomes" id="UP000465785">
    <property type="component" value="Chromosome"/>
</dbReference>
<organism evidence="2 3">
    <name type="scientific">Mycobacterium gallinarum</name>
    <dbReference type="NCBI Taxonomy" id="39689"/>
    <lineage>
        <taxon>Bacteria</taxon>
        <taxon>Bacillati</taxon>
        <taxon>Actinomycetota</taxon>
        <taxon>Actinomycetes</taxon>
        <taxon>Mycobacteriales</taxon>
        <taxon>Mycobacteriaceae</taxon>
        <taxon>Mycobacterium</taxon>
    </lineage>
</organism>
<name>A0A9W4B9W3_9MYCO</name>
<dbReference type="PANTHER" id="PTHR12126:SF11">
    <property type="entry name" value="NADH DEHYDROGENASE [UBIQUINONE] 1 ALPHA SUBCOMPLEX SUBUNIT 9, MITOCHONDRIAL"/>
    <property type="match status" value="1"/>
</dbReference>
<sequence length="253" mass="27229">MAREILVIGATGTLGRQVLTTAVAAGHQVHALSRRERRDNPAVRWHRGDLLDGAGIDAAVDGMDVIVNCATQPTGDKDVNAMQHLTSAVRRAGVGHLVHVSIVGIDRIPLPYYRTKIRAEQALDTSGVAHTVLRATQFHDLIATSFAIQRYSPALWALRGVSFQPIDTRDVARRLVELIDSEPSGRVPDIGGPTVHTHAELGRMYLTARGGRRKVVAVPIPGRIAAAYRSGAHLAPENPIGAIEFADYLAGTE</sequence>
<evidence type="ECO:0000259" key="1">
    <source>
        <dbReference type="Pfam" id="PF13460"/>
    </source>
</evidence>
<dbReference type="GO" id="GO:0044877">
    <property type="term" value="F:protein-containing complex binding"/>
    <property type="evidence" value="ECO:0007669"/>
    <property type="project" value="TreeGrafter"/>
</dbReference>
<dbReference type="SUPFAM" id="SSF51735">
    <property type="entry name" value="NAD(P)-binding Rossmann-fold domains"/>
    <property type="match status" value="1"/>
</dbReference>
<dbReference type="PANTHER" id="PTHR12126">
    <property type="entry name" value="NADH-UBIQUINONE OXIDOREDUCTASE 39 KDA SUBUNIT-RELATED"/>
    <property type="match status" value="1"/>
</dbReference>
<evidence type="ECO:0000313" key="2">
    <source>
        <dbReference type="EMBL" id="BBY93725.1"/>
    </source>
</evidence>
<gene>
    <name evidence="2" type="ORF">MGALJ_33940</name>
</gene>
<proteinExistence type="predicted"/>
<dbReference type="InterPro" id="IPR016040">
    <property type="entry name" value="NAD(P)-bd_dom"/>
</dbReference>
<protein>
    <submittedName>
        <fullName evidence="2">Epimerase</fullName>
    </submittedName>
</protein>
<dbReference type="Pfam" id="PF13460">
    <property type="entry name" value="NAD_binding_10"/>
    <property type="match status" value="1"/>
</dbReference>
<dbReference type="Gene3D" id="3.40.50.720">
    <property type="entry name" value="NAD(P)-binding Rossmann-like Domain"/>
    <property type="match status" value="1"/>
</dbReference>
<dbReference type="InterPro" id="IPR036291">
    <property type="entry name" value="NAD(P)-bd_dom_sf"/>
</dbReference>
<reference evidence="2 3" key="1">
    <citation type="journal article" date="2019" name="Emerg. Microbes Infect.">
        <title>Comprehensive subspecies identification of 175 nontuberculous mycobacteria species based on 7547 genomic profiles.</title>
        <authorList>
            <person name="Matsumoto Y."/>
            <person name="Kinjo T."/>
            <person name="Motooka D."/>
            <person name="Nabeya D."/>
            <person name="Jung N."/>
            <person name="Uechi K."/>
            <person name="Horii T."/>
            <person name="Iida T."/>
            <person name="Fujita J."/>
            <person name="Nakamura S."/>
        </authorList>
    </citation>
    <scope>NUCLEOTIDE SEQUENCE [LARGE SCALE GENOMIC DNA]</scope>
    <source>
        <strain evidence="2 3">JCM 6399</strain>
    </source>
</reference>
<keyword evidence="3" id="KW-1185">Reference proteome</keyword>
<dbReference type="EMBL" id="AP022601">
    <property type="protein sequence ID" value="BBY93725.1"/>
    <property type="molecule type" value="Genomic_DNA"/>
</dbReference>
<dbReference type="RefSeq" id="WP_163730619.1">
    <property type="nucleotide sequence ID" value="NZ_AP022601.1"/>
</dbReference>
<evidence type="ECO:0000313" key="3">
    <source>
        <dbReference type="Proteomes" id="UP000465785"/>
    </source>
</evidence>
<accession>A0A9W4B9W3</accession>
<feature type="domain" description="NAD(P)-binding" evidence="1">
    <location>
        <begin position="9"/>
        <end position="181"/>
    </location>
</feature>